<evidence type="ECO:0000256" key="8">
    <source>
        <dbReference type="ARBA" id="ARBA00023053"/>
    </source>
</evidence>
<evidence type="ECO:0000256" key="9">
    <source>
        <dbReference type="ARBA" id="ARBA00023065"/>
    </source>
</evidence>
<keyword evidence="10 12" id="KW-0472">Membrane</keyword>
<keyword evidence="5 12" id="KW-0812">Transmembrane</keyword>
<evidence type="ECO:0000313" key="13">
    <source>
        <dbReference type="EMBL" id="SVA38886.1"/>
    </source>
</evidence>
<protein>
    <recommendedName>
        <fullName evidence="14">Sodium:solute symporter family protein</fullName>
    </recommendedName>
</protein>
<sequence length="566" mass="60958">VLGYLALLLGLGIYSGTLFRGTSKDYFVASRSIGPFMLLMSVFGTTMTGFALVGSTGKAFTTGVATYGALAAWSGIVHSAVFFVIGMRLWAIGKRHGYVTQVQFFRARFNSKTLGTVLFVLLVLLIIPYLLIGIISAGKFVQGTTRGMLGEAGIAPWLTSLVICGVVLSYVFLGGMRSAVWANTFQTIIFMLTGIIAFVMISKAVAEKTDGGPGNIIENVKRATEYVEIHKPERLVRGIHPSAVERYEEAMETFGEAETEYLTNMEMWKAMAEAGPEAAGAKPEKPTEPEAPKPAMSHLVFITFLFIPLSVGMFPHVFQHWLTAKSAKSFRLAIVAHPICIAIVWLPCILIGVWAAGLAAAGELTVPNSNAALGVMVGQLVGNPWLMGLLMAGVLAAIMSSLDSQFACLGTMFTNDIVIPIKGKDYYSDADKVKLARCFVVGVVAVAYVLSLLLANSSVFNLGVWCFSGFTALFPILFAALYWKRVTEVGAYACIGVTTVLWFYWFQQSGWGSDKGYSVLGMLPVAPLTLASTTALIAGSLLSRPPENRLVNRFFPRASSDGRGGN</sequence>
<feature type="transmembrane region" description="Helical" evidence="12">
    <location>
        <begin position="330"/>
        <end position="356"/>
    </location>
</feature>
<keyword evidence="8" id="KW-0915">Sodium</keyword>
<feature type="transmembrane region" description="Helical" evidence="12">
    <location>
        <begin position="519"/>
        <end position="543"/>
    </location>
</feature>
<accession>A0A381VEU8</accession>
<dbReference type="InterPro" id="IPR050277">
    <property type="entry name" value="Sodium:Solute_Symporter"/>
</dbReference>
<comment type="similarity">
    <text evidence="2">Belongs to the sodium:solute symporter (SSF) (TC 2.A.21) family.</text>
</comment>
<evidence type="ECO:0000256" key="11">
    <source>
        <dbReference type="ARBA" id="ARBA00023201"/>
    </source>
</evidence>
<feature type="transmembrane region" description="Helical" evidence="12">
    <location>
        <begin position="113"/>
        <end position="134"/>
    </location>
</feature>
<dbReference type="Pfam" id="PF00474">
    <property type="entry name" value="SSF"/>
    <property type="match status" value="1"/>
</dbReference>
<evidence type="ECO:0000256" key="4">
    <source>
        <dbReference type="ARBA" id="ARBA00022475"/>
    </source>
</evidence>
<feature type="non-terminal residue" evidence="13">
    <location>
        <position position="1"/>
    </location>
</feature>
<feature type="transmembrane region" description="Helical" evidence="12">
    <location>
        <begin position="180"/>
        <end position="201"/>
    </location>
</feature>
<comment type="subcellular location">
    <subcellularLocation>
        <location evidence="1">Cell membrane</location>
        <topology evidence="1">Multi-pass membrane protein</topology>
    </subcellularLocation>
</comment>
<feature type="transmembrane region" description="Helical" evidence="12">
    <location>
        <begin position="154"/>
        <end position="173"/>
    </location>
</feature>
<evidence type="ECO:0000256" key="10">
    <source>
        <dbReference type="ARBA" id="ARBA00023136"/>
    </source>
</evidence>
<feature type="transmembrane region" description="Helical" evidence="12">
    <location>
        <begin position="295"/>
        <end position="318"/>
    </location>
</feature>
<dbReference type="GO" id="GO:0015193">
    <property type="term" value="F:L-proline transmembrane transporter activity"/>
    <property type="evidence" value="ECO:0007669"/>
    <property type="project" value="TreeGrafter"/>
</dbReference>
<dbReference type="PANTHER" id="PTHR48086:SF3">
    <property type="entry name" value="SODIUM_PROLINE SYMPORTER"/>
    <property type="match status" value="1"/>
</dbReference>
<reference evidence="13" key="1">
    <citation type="submission" date="2018-05" db="EMBL/GenBank/DDBJ databases">
        <authorList>
            <person name="Lanie J.A."/>
            <person name="Ng W.-L."/>
            <person name="Kazmierczak K.M."/>
            <person name="Andrzejewski T.M."/>
            <person name="Davidsen T.M."/>
            <person name="Wayne K.J."/>
            <person name="Tettelin H."/>
            <person name="Glass J.I."/>
            <person name="Rusch D."/>
            <person name="Podicherti R."/>
            <person name="Tsui H.-C.T."/>
            <person name="Winkler M.E."/>
        </authorList>
    </citation>
    <scope>NUCLEOTIDE SEQUENCE</scope>
</reference>
<evidence type="ECO:0000256" key="2">
    <source>
        <dbReference type="ARBA" id="ARBA00006434"/>
    </source>
</evidence>
<evidence type="ECO:0000256" key="5">
    <source>
        <dbReference type="ARBA" id="ARBA00022692"/>
    </source>
</evidence>
<dbReference type="GO" id="GO:0005298">
    <property type="term" value="F:proline:sodium symporter activity"/>
    <property type="evidence" value="ECO:0007669"/>
    <property type="project" value="TreeGrafter"/>
</dbReference>
<dbReference type="AlphaFoldDB" id="A0A381VEU8"/>
<keyword evidence="9" id="KW-0406">Ion transport</keyword>
<keyword evidence="3" id="KW-0813">Transport</keyword>
<feature type="transmembrane region" description="Helical" evidence="12">
    <location>
        <begin position="435"/>
        <end position="456"/>
    </location>
</feature>
<dbReference type="PANTHER" id="PTHR48086">
    <property type="entry name" value="SODIUM/PROLINE SYMPORTER-RELATED"/>
    <property type="match status" value="1"/>
</dbReference>
<proteinExistence type="inferred from homology"/>
<keyword evidence="7 12" id="KW-1133">Transmembrane helix</keyword>
<feature type="transmembrane region" description="Helical" evidence="12">
    <location>
        <begin position="35"/>
        <end position="55"/>
    </location>
</feature>
<feature type="transmembrane region" description="Helical" evidence="12">
    <location>
        <begin position="67"/>
        <end position="92"/>
    </location>
</feature>
<dbReference type="EMBL" id="UINC01008647">
    <property type="protein sequence ID" value="SVA38886.1"/>
    <property type="molecule type" value="Genomic_DNA"/>
</dbReference>
<dbReference type="GO" id="GO:0015824">
    <property type="term" value="P:proline transport"/>
    <property type="evidence" value="ECO:0007669"/>
    <property type="project" value="TreeGrafter"/>
</dbReference>
<keyword evidence="6" id="KW-0769">Symport</keyword>
<feature type="transmembrane region" description="Helical" evidence="12">
    <location>
        <begin position="462"/>
        <end position="482"/>
    </location>
</feature>
<dbReference type="PROSITE" id="PS50283">
    <property type="entry name" value="NA_SOLUT_SYMP_3"/>
    <property type="match status" value="1"/>
</dbReference>
<evidence type="ECO:0000256" key="1">
    <source>
        <dbReference type="ARBA" id="ARBA00004651"/>
    </source>
</evidence>
<gene>
    <name evidence="13" type="ORF">METZ01_LOCUS91740</name>
</gene>
<dbReference type="GO" id="GO:0005886">
    <property type="term" value="C:plasma membrane"/>
    <property type="evidence" value="ECO:0007669"/>
    <property type="project" value="UniProtKB-SubCell"/>
</dbReference>
<evidence type="ECO:0000256" key="7">
    <source>
        <dbReference type="ARBA" id="ARBA00022989"/>
    </source>
</evidence>
<keyword evidence="11" id="KW-0739">Sodium transport</keyword>
<organism evidence="13">
    <name type="scientific">marine metagenome</name>
    <dbReference type="NCBI Taxonomy" id="408172"/>
    <lineage>
        <taxon>unclassified sequences</taxon>
        <taxon>metagenomes</taxon>
        <taxon>ecological metagenomes</taxon>
    </lineage>
</organism>
<dbReference type="CDD" id="cd10322">
    <property type="entry name" value="SLC5sbd"/>
    <property type="match status" value="1"/>
</dbReference>
<dbReference type="Gene3D" id="1.20.1730.10">
    <property type="entry name" value="Sodium/glucose cotransporter"/>
    <property type="match status" value="1"/>
</dbReference>
<feature type="transmembrane region" description="Helical" evidence="12">
    <location>
        <begin position="385"/>
        <end position="414"/>
    </location>
</feature>
<feature type="transmembrane region" description="Helical" evidence="12">
    <location>
        <begin position="489"/>
        <end position="507"/>
    </location>
</feature>
<evidence type="ECO:0000256" key="6">
    <source>
        <dbReference type="ARBA" id="ARBA00022847"/>
    </source>
</evidence>
<name>A0A381VEU8_9ZZZZ</name>
<dbReference type="InterPro" id="IPR038377">
    <property type="entry name" value="Na/Glc_symporter_sf"/>
</dbReference>
<evidence type="ECO:0000256" key="12">
    <source>
        <dbReference type="SAM" id="Phobius"/>
    </source>
</evidence>
<evidence type="ECO:0000256" key="3">
    <source>
        <dbReference type="ARBA" id="ARBA00022448"/>
    </source>
</evidence>
<feature type="transmembrane region" description="Helical" evidence="12">
    <location>
        <begin position="6"/>
        <end position="23"/>
    </location>
</feature>
<dbReference type="InterPro" id="IPR001734">
    <property type="entry name" value="Na/solute_symporter"/>
</dbReference>
<evidence type="ECO:0008006" key="14">
    <source>
        <dbReference type="Google" id="ProtNLM"/>
    </source>
</evidence>
<keyword evidence="4" id="KW-1003">Cell membrane</keyword>